<gene>
    <name evidence="2" type="ORF">K460DRAFT_400835</name>
</gene>
<evidence type="ECO:0000313" key="2">
    <source>
        <dbReference type="EMBL" id="KAF1850797.1"/>
    </source>
</evidence>
<dbReference type="GeneID" id="63853616"/>
<keyword evidence="1" id="KW-0812">Transmembrane</keyword>
<name>A0A9P4GT18_9PLEO</name>
<dbReference type="AlphaFoldDB" id="A0A9P4GT18"/>
<comment type="caution">
    <text evidence="2">The sequence shown here is derived from an EMBL/GenBank/DDBJ whole genome shotgun (WGS) entry which is preliminary data.</text>
</comment>
<dbReference type="Proteomes" id="UP000800039">
    <property type="component" value="Unassembled WGS sequence"/>
</dbReference>
<dbReference type="EMBL" id="ML976614">
    <property type="protein sequence ID" value="KAF1850797.1"/>
    <property type="molecule type" value="Genomic_DNA"/>
</dbReference>
<reference evidence="2" key="1">
    <citation type="submission" date="2020-01" db="EMBL/GenBank/DDBJ databases">
        <authorList>
            <consortium name="DOE Joint Genome Institute"/>
            <person name="Haridas S."/>
            <person name="Albert R."/>
            <person name="Binder M."/>
            <person name="Bloem J."/>
            <person name="Labutti K."/>
            <person name="Salamov A."/>
            <person name="Andreopoulos B."/>
            <person name="Baker S.E."/>
            <person name="Barry K."/>
            <person name="Bills G."/>
            <person name="Bluhm B.H."/>
            <person name="Cannon C."/>
            <person name="Castanera R."/>
            <person name="Culley D.E."/>
            <person name="Daum C."/>
            <person name="Ezra D."/>
            <person name="Gonzalez J.B."/>
            <person name="Henrissat B."/>
            <person name="Kuo A."/>
            <person name="Liang C."/>
            <person name="Lipzen A."/>
            <person name="Lutzoni F."/>
            <person name="Magnuson J."/>
            <person name="Mondo S."/>
            <person name="Nolan M."/>
            <person name="Ohm R."/>
            <person name="Pangilinan J."/>
            <person name="Park H.-J."/>
            <person name="Ramirez L."/>
            <person name="Alfaro M."/>
            <person name="Sun H."/>
            <person name="Tritt A."/>
            <person name="Yoshinaga Y."/>
            <person name="Zwiers L.-H."/>
            <person name="Turgeon B.G."/>
            <person name="Goodwin S.B."/>
            <person name="Spatafora J.W."/>
            <person name="Crous P.W."/>
            <person name="Grigoriev I.V."/>
        </authorList>
    </citation>
    <scope>NUCLEOTIDE SEQUENCE</scope>
    <source>
        <strain evidence="2">CBS 394.84</strain>
    </source>
</reference>
<feature type="transmembrane region" description="Helical" evidence="1">
    <location>
        <begin position="76"/>
        <end position="96"/>
    </location>
</feature>
<keyword evidence="1" id="KW-1133">Transmembrane helix</keyword>
<organism evidence="2 3">
    <name type="scientific">Cucurbitaria berberidis CBS 394.84</name>
    <dbReference type="NCBI Taxonomy" id="1168544"/>
    <lineage>
        <taxon>Eukaryota</taxon>
        <taxon>Fungi</taxon>
        <taxon>Dikarya</taxon>
        <taxon>Ascomycota</taxon>
        <taxon>Pezizomycotina</taxon>
        <taxon>Dothideomycetes</taxon>
        <taxon>Pleosporomycetidae</taxon>
        <taxon>Pleosporales</taxon>
        <taxon>Pleosporineae</taxon>
        <taxon>Cucurbitariaceae</taxon>
        <taxon>Cucurbitaria</taxon>
    </lineage>
</organism>
<evidence type="ECO:0000313" key="3">
    <source>
        <dbReference type="Proteomes" id="UP000800039"/>
    </source>
</evidence>
<keyword evidence="3" id="KW-1185">Reference proteome</keyword>
<sequence length="188" mass="20865">MSTTYSSQTDPQSLLSTWHIHKQEANAGKRLGMRSLELLAVTGAMFVVPSVIQRLVHSLDDVYELLGRRARSPYATISWTGVIVALLLLLAWHVWLGRLSYRVVLEDGPARRAGERSSARDERVEQNTASGRVKWGRVLGRVVIPLLLVVFAVHFVYQLLHIVTKPAPLITANTGGIDEVRNPINGLP</sequence>
<keyword evidence="1" id="KW-0472">Membrane</keyword>
<protein>
    <submittedName>
        <fullName evidence="2">Uncharacterized protein</fullName>
    </submittedName>
</protein>
<accession>A0A9P4GT18</accession>
<feature type="transmembrane region" description="Helical" evidence="1">
    <location>
        <begin position="38"/>
        <end position="56"/>
    </location>
</feature>
<evidence type="ECO:0000256" key="1">
    <source>
        <dbReference type="SAM" id="Phobius"/>
    </source>
</evidence>
<dbReference type="RefSeq" id="XP_040793360.1">
    <property type="nucleotide sequence ID" value="XM_040936366.1"/>
</dbReference>
<feature type="transmembrane region" description="Helical" evidence="1">
    <location>
        <begin position="138"/>
        <end position="157"/>
    </location>
</feature>
<dbReference type="OrthoDB" id="3792161at2759"/>
<proteinExistence type="predicted"/>